<feature type="chain" id="PRO_5005793416" evidence="2">
    <location>
        <begin position="23"/>
        <end position="422"/>
    </location>
</feature>
<proteinExistence type="predicted"/>
<dbReference type="SMART" id="SM00186">
    <property type="entry name" value="FBG"/>
    <property type="match status" value="1"/>
</dbReference>
<keyword evidence="1" id="KW-1015">Disulfide bond</keyword>
<dbReference type="InterPro" id="IPR050373">
    <property type="entry name" value="Fibrinogen_C-term_domain"/>
</dbReference>
<keyword evidence="2" id="KW-0732">Signal</keyword>
<evidence type="ECO:0000313" key="5">
    <source>
        <dbReference type="Proteomes" id="UP000494163"/>
    </source>
</evidence>
<dbReference type="OMA" id="YRNWDAY"/>
<gene>
    <name evidence="4" type="ORF">Dbus_chr2Rg1544</name>
</gene>
<accession>A0A0M4EDI0</accession>
<dbReference type="SMR" id="A0A0M4EDI0"/>
<reference evidence="4 5" key="1">
    <citation type="submission" date="2015-08" db="EMBL/GenBank/DDBJ databases">
        <title>Ancestral chromatin configuration constrains chromatin evolution on differentiating sex chromosomes in Drosophila.</title>
        <authorList>
            <person name="Zhou Q."/>
            <person name="Bachtrog D."/>
        </authorList>
    </citation>
    <scope>NUCLEOTIDE SEQUENCE [LARGE SCALE GENOMIC DNA]</scope>
    <source>
        <tissue evidence="4">Whole larvae</tissue>
    </source>
</reference>
<evidence type="ECO:0000256" key="1">
    <source>
        <dbReference type="ARBA" id="ARBA00023157"/>
    </source>
</evidence>
<dbReference type="Proteomes" id="UP000494163">
    <property type="component" value="Chromosome 2R"/>
</dbReference>
<dbReference type="InterPro" id="IPR014716">
    <property type="entry name" value="Fibrinogen_a/b/g_C_1"/>
</dbReference>
<dbReference type="EMBL" id="CP012524">
    <property type="protein sequence ID" value="ALC41965.1"/>
    <property type="molecule type" value="Genomic_DNA"/>
</dbReference>
<dbReference type="CDD" id="cd00087">
    <property type="entry name" value="FReD"/>
    <property type="match status" value="1"/>
</dbReference>
<dbReference type="Pfam" id="PF00147">
    <property type="entry name" value="Fibrinogen_C"/>
    <property type="match status" value="1"/>
</dbReference>
<dbReference type="InterPro" id="IPR020837">
    <property type="entry name" value="Fibrinogen_CS"/>
</dbReference>
<protein>
    <submittedName>
        <fullName evidence="4">CG8642</fullName>
    </submittedName>
</protein>
<dbReference type="PANTHER" id="PTHR19143:SF327">
    <property type="entry name" value="FI21813P1-RELATED"/>
    <property type="match status" value="1"/>
</dbReference>
<dbReference type="PROSITE" id="PS00514">
    <property type="entry name" value="FIBRINOGEN_C_1"/>
    <property type="match status" value="1"/>
</dbReference>
<dbReference type="AlphaFoldDB" id="A0A0M4EDI0"/>
<organism evidence="4 5">
    <name type="scientific">Drosophila busckii</name>
    <name type="common">Fruit fly</name>
    <dbReference type="NCBI Taxonomy" id="30019"/>
    <lineage>
        <taxon>Eukaryota</taxon>
        <taxon>Metazoa</taxon>
        <taxon>Ecdysozoa</taxon>
        <taxon>Arthropoda</taxon>
        <taxon>Hexapoda</taxon>
        <taxon>Insecta</taxon>
        <taxon>Pterygota</taxon>
        <taxon>Neoptera</taxon>
        <taxon>Endopterygota</taxon>
        <taxon>Diptera</taxon>
        <taxon>Brachycera</taxon>
        <taxon>Muscomorpha</taxon>
        <taxon>Ephydroidea</taxon>
        <taxon>Drosophilidae</taxon>
        <taxon>Drosophila</taxon>
    </lineage>
</organism>
<dbReference type="STRING" id="30019.A0A0M4EDI0"/>
<feature type="domain" description="Fibrinogen C-terminal" evidence="3">
    <location>
        <begin position="206"/>
        <end position="420"/>
    </location>
</feature>
<name>A0A0M4EDI0_DROBS</name>
<sequence>MQSKNFVCVLVFMLVIPWSLQATVSIKKKEPVKDCVKNKADCLNSTIPLVAMANITTTPKPKMAEFQINAQKTISISKDDLNDLLDVYMSKLAENAATINDKENEISVLQERDKTEEEILLKYQDLNTTCSAQNITFGINLNEKVSQIKHLQLNVSIYEARLKRKNHLLSIYRKLNASNTSTIIDLKSKVKDLERRLRERKDDLMADWEAATNSCLSYGKTVGIHLIQLPEFRPFLVPCEGRTAAGPGWMVIQRRYDGSVDFYRNWQAYRQGFGKLNAEFFLGLEKLHRLTSYQPHELYVSLRLFNGTTRFAFYDDFLIGSESEGYVLKLLGTYHGDASDAMRTHDKMKFSTYDRDHDEFTHMNCAEYHHGAWWYDFCSRSNLNGKYFKAGTDSEQSIFWDRWYSFNSLKSVQMLIRPKSAA</sequence>
<keyword evidence="5" id="KW-1185">Reference proteome</keyword>
<dbReference type="SUPFAM" id="SSF56496">
    <property type="entry name" value="Fibrinogen C-terminal domain-like"/>
    <property type="match status" value="1"/>
</dbReference>
<dbReference type="InterPro" id="IPR036056">
    <property type="entry name" value="Fibrinogen-like_C"/>
</dbReference>
<evidence type="ECO:0000256" key="2">
    <source>
        <dbReference type="SAM" id="SignalP"/>
    </source>
</evidence>
<dbReference type="Gene3D" id="3.90.215.10">
    <property type="entry name" value="Gamma Fibrinogen, chain A, domain 1"/>
    <property type="match status" value="1"/>
</dbReference>
<evidence type="ECO:0000313" key="4">
    <source>
        <dbReference type="EMBL" id="ALC41965.1"/>
    </source>
</evidence>
<dbReference type="PROSITE" id="PS51406">
    <property type="entry name" value="FIBRINOGEN_C_2"/>
    <property type="match status" value="1"/>
</dbReference>
<dbReference type="GO" id="GO:0005615">
    <property type="term" value="C:extracellular space"/>
    <property type="evidence" value="ECO:0007669"/>
    <property type="project" value="TreeGrafter"/>
</dbReference>
<dbReference type="InterPro" id="IPR002181">
    <property type="entry name" value="Fibrinogen_a/b/g_C_dom"/>
</dbReference>
<dbReference type="OrthoDB" id="6145874at2759"/>
<feature type="signal peptide" evidence="2">
    <location>
        <begin position="1"/>
        <end position="22"/>
    </location>
</feature>
<evidence type="ECO:0000259" key="3">
    <source>
        <dbReference type="PROSITE" id="PS51406"/>
    </source>
</evidence>
<dbReference type="PANTHER" id="PTHR19143">
    <property type="entry name" value="FIBRINOGEN/TENASCIN/ANGIOPOEITIN"/>
    <property type="match status" value="1"/>
</dbReference>